<dbReference type="InterPro" id="IPR015915">
    <property type="entry name" value="Kelch-typ_b-propeller"/>
</dbReference>
<dbReference type="OMA" id="RSHACCV"/>
<dbReference type="GeneID" id="8849869"/>
<gene>
    <name evidence="3" type="ORF">NAEGRDRAFT_78465</name>
</gene>
<reference evidence="3 4" key="1">
    <citation type="journal article" date="2010" name="Cell">
        <title>The genome of Naegleria gruberi illuminates early eukaryotic versatility.</title>
        <authorList>
            <person name="Fritz-Laylin L.K."/>
            <person name="Prochnik S.E."/>
            <person name="Ginger M.L."/>
            <person name="Dacks J.B."/>
            <person name="Carpenter M.L."/>
            <person name="Field M.C."/>
            <person name="Kuo A."/>
            <person name="Paredez A."/>
            <person name="Chapman J."/>
            <person name="Pham J."/>
            <person name="Shu S."/>
            <person name="Neupane R."/>
            <person name="Cipriano M."/>
            <person name="Mancuso J."/>
            <person name="Tu H."/>
            <person name="Salamov A."/>
            <person name="Lindquist E."/>
            <person name="Shapiro H."/>
            <person name="Lucas S."/>
            <person name="Grigoriev I.V."/>
            <person name="Cande W.Z."/>
            <person name="Fulton C."/>
            <person name="Rokhsar D.S."/>
            <person name="Dawson S.C."/>
        </authorList>
    </citation>
    <scope>NUCLEOTIDE SEQUENCE [LARGE SCALE GENOMIC DNA]</scope>
    <source>
        <strain evidence="3 4">NEG-M</strain>
    </source>
</reference>
<dbReference type="PANTHER" id="PTHR46093:SF18">
    <property type="entry name" value="FIBRONECTIN TYPE-III DOMAIN-CONTAINING PROTEIN"/>
    <property type="match status" value="1"/>
</dbReference>
<dbReference type="VEuPathDB" id="AmoebaDB:NAEGRDRAFT_78465"/>
<sequence length="462" mass="52095">MVRSDLKVKWKLRNSGQVTIRAGHCAANIPGTPLMYVFGGSNNHLGDHIPSKEFDVYNCNTNSWRRAGIHSDVPEEDAKIPRPKPVVGSSLVGVERGQMIGELSYATSTIAENQEPHSALILYAGWSSDSLINDLWKFNCKTEKWINLTDKQKGSIPSLRSNHSAVVIDNQMLVFGGIGEELEDLKQDMYILDLQTLHWRKVALEESDERPPASRSHACCVHRKSMILFGGGTDKVCFNHLYRFDLEVERWTKIKPNKSEELKEAERDPTKPIPSNLVLIEPEPRMFPNAVIYDTDRMFLFGGRNGKQKINEVWQFDFLNNQWNLMQVGDYSEDDNSTLVLNDDDMAGVEETNEPSFPPVQAQHAMQNDDMTDASPLPSPLTPFLKKHPIKPTPRTGGNMTVVTTGKTIGPKFDKILVFGGNDTKGKLNEVWELIVNQRTYTKNLEKLVNSSLFSDIDVKLL</sequence>
<dbReference type="PANTHER" id="PTHR46093">
    <property type="entry name" value="ACYL-COA-BINDING DOMAIN-CONTAINING PROTEIN 5"/>
    <property type="match status" value="1"/>
</dbReference>
<name>D2V3Z4_NAEGR</name>
<dbReference type="Pfam" id="PF01344">
    <property type="entry name" value="Kelch_1"/>
    <property type="match status" value="2"/>
</dbReference>
<dbReference type="Pfam" id="PF24681">
    <property type="entry name" value="Kelch_KLHDC2_KLHL20_DRC7"/>
    <property type="match status" value="1"/>
</dbReference>
<dbReference type="InterPro" id="IPR011043">
    <property type="entry name" value="Gal_Oxase/kelch_b-propeller"/>
</dbReference>
<protein>
    <submittedName>
        <fullName evidence="3">Kelch motif family protein</fullName>
    </submittedName>
</protein>
<dbReference type="Proteomes" id="UP000006671">
    <property type="component" value="Unassembled WGS sequence"/>
</dbReference>
<dbReference type="OrthoDB" id="45365at2759"/>
<dbReference type="SUPFAM" id="SSF50965">
    <property type="entry name" value="Galactose oxidase, central domain"/>
    <property type="match status" value="1"/>
</dbReference>
<dbReference type="InterPro" id="IPR006652">
    <property type="entry name" value="Kelch_1"/>
</dbReference>
<keyword evidence="4" id="KW-1185">Reference proteome</keyword>
<keyword evidence="2" id="KW-0677">Repeat</keyword>
<proteinExistence type="predicted"/>
<dbReference type="EMBL" id="GG738851">
    <property type="protein sequence ID" value="EFC48288.1"/>
    <property type="molecule type" value="Genomic_DNA"/>
</dbReference>
<dbReference type="Gene3D" id="2.120.10.80">
    <property type="entry name" value="Kelch-type beta propeller"/>
    <property type="match status" value="2"/>
</dbReference>
<evidence type="ECO:0000313" key="3">
    <source>
        <dbReference type="EMBL" id="EFC48288.1"/>
    </source>
</evidence>
<dbReference type="eggNOG" id="KOG4693">
    <property type="taxonomic scope" value="Eukaryota"/>
</dbReference>
<dbReference type="RefSeq" id="XP_002681032.1">
    <property type="nucleotide sequence ID" value="XM_002680986.1"/>
</dbReference>
<dbReference type="InParanoid" id="D2V3Z4"/>
<evidence type="ECO:0000313" key="4">
    <source>
        <dbReference type="Proteomes" id="UP000006671"/>
    </source>
</evidence>
<evidence type="ECO:0000256" key="2">
    <source>
        <dbReference type="ARBA" id="ARBA00022737"/>
    </source>
</evidence>
<keyword evidence="1" id="KW-0880">Kelch repeat</keyword>
<accession>D2V3Z4</accession>
<dbReference type="AlphaFoldDB" id="D2V3Z4"/>
<evidence type="ECO:0000256" key="1">
    <source>
        <dbReference type="ARBA" id="ARBA00022441"/>
    </source>
</evidence>
<dbReference type="KEGG" id="ngr:NAEGRDRAFT_78465"/>
<organism evidence="4">
    <name type="scientific">Naegleria gruberi</name>
    <name type="common">Amoeba</name>
    <dbReference type="NCBI Taxonomy" id="5762"/>
    <lineage>
        <taxon>Eukaryota</taxon>
        <taxon>Discoba</taxon>
        <taxon>Heterolobosea</taxon>
        <taxon>Tetramitia</taxon>
        <taxon>Eutetramitia</taxon>
        <taxon>Vahlkampfiidae</taxon>
        <taxon>Naegleria</taxon>
    </lineage>
</organism>